<dbReference type="Proteomes" id="UP000192247">
    <property type="component" value="Unassembled WGS sequence"/>
</dbReference>
<keyword evidence="1" id="KW-0472">Membrane</keyword>
<keyword evidence="1" id="KW-0812">Transmembrane</keyword>
<accession>A0A1V9XXR9</accession>
<gene>
    <name evidence="2" type="ORF">BIW11_02769</name>
</gene>
<protein>
    <submittedName>
        <fullName evidence="2">Putative polyprenol reductase-like</fullName>
    </submittedName>
</protein>
<keyword evidence="3" id="KW-1185">Reference proteome</keyword>
<dbReference type="OrthoDB" id="5788137at2759"/>
<evidence type="ECO:0000256" key="1">
    <source>
        <dbReference type="SAM" id="Phobius"/>
    </source>
</evidence>
<dbReference type="AlphaFoldDB" id="A0A1V9XXR9"/>
<keyword evidence="1" id="KW-1133">Transmembrane helix</keyword>
<evidence type="ECO:0000313" key="2">
    <source>
        <dbReference type="EMBL" id="OQR78251.1"/>
    </source>
</evidence>
<sequence>MLNLLNVLWLLCILSVWITYLLLVHQPQKVPDALVSAFLYGKLSTNNKKASFFERIAIPKRWFVHFYEYSVVLFGVWTLIFFLSAMTGTPSMPGLLQCSMDILIHDRSTTCRSPSPYLFNS</sequence>
<feature type="transmembrane region" description="Helical" evidence="1">
    <location>
        <begin position="66"/>
        <end position="86"/>
    </location>
</feature>
<dbReference type="InParanoid" id="A0A1V9XXR9"/>
<reference evidence="2 3" key="1">
    <citation type="journal article" date="2017" name="Gigascience">
        <title>Draft genome of the honey bee ectoparasitic mite, Tropilaelaps mercedesae, is shaped by the parasitic life history.</title>
        <authorList>
            <person name="Dong X."/>
            <person name="Armstrong S.D."/>
            <person name="Xia D."/>
            <person name="Makepeace B.L."/>
            <person name="Darby A.C."/>
            <person name="Kadowaki T."/>
        </authorList>
    </citation>
    <scope>NUCLEOTIDE SEQUENCE [LARGE SCALE GENOMIC DNA]</scope>
    <source>
        <strain evidence="2">Wuxi-XJTLU</strain>
    </source>
</reference>
<organism evidence="2 3">
    <name type="scientific">Tropilaelaps mercedesae</name>
    <dbReference type="NCBI Taxonomy" id="418985"/>
    <lineage>
        <taxon>Eukaryota</taxon>
        <taxon>Metazoa</taxon>
        <taxon>Ecdysozoa</taxon>
        <taxon>Arthropoda</taxon>
        <taxon>Chelicerata</taxon>
        <taxon>Arachnida</taxon>
        <taxon>Acari</taxon>
        <taxon>Parasitiformes</taxon>
        <taxon>Mesostigmata</taxon>
        <taxon>Gamasina</taxon>
        <taxon>Dermanyssoidea</taxon>
        <taxon>Laelapidae</taxon>
        <taxon>Tropilaelaps</taxon>
    </lineage>
</organism>
<proteinExistence type="predicted"/>
<name>A0A1V9XXR9_9ACAR</name>
<dbReference type="EMBL" id="MNPL01002458">
    <property type="protein sequence ID" value="OQR78251.1"/>
    <property type="molecule type" value="Genomic_DNA"/>
</dbReference>
<feature type="transmembrane region" description="Helical" evidence="1">
    <location>
        <begin position="6"/>
        <end position="24"/>
    </location>
</feature>
<evidence type="ECO:0000313" key="3">
    <source>
        <dbReference type="Proteomes" id="UP000192247"/>
    </source>
</evidence>
<comment type="caution">
    <text evidence="2">The sequence shown here is derived from an EMBL/GenBank/DDBJ whole genome shotgun (WGS) entry which is preliminary data.</text>
</comment>